<reference evidence="1" key="1">
    <citation type="submission" date="2018-05" db="EMBL/GenBank/DDBJ databases">
        <title>Draft genome of Mucuna pruriens seed.</title>
        <authorList>
            <person name="Nnadi N.E."/>
            <person name="Vos R."/>
            <person name="Hasami M.H."/>
            <person name="Devisetty U.K."/>
            <person name="Aguiy J.C."/>
        </authorList>
    </citation>
    <scope>NUCLEOTIDE SEQUENCE [LARGE SCALE GENOMIC DNA]</scope>
    <source>
        <strain evidence="1">JCA_2017</strain>
    </source>
</reference>
<dbReference type="AlphaFoldDB" id="A0A371HK71"/>
<keyword evidence="2" id="KW-1185">Reference proteome</keyword>
<evidence type="ECO:0000313" key="1">
    <source>
        <dbReference type="EMBL" id="RDY03144.1"/>
    </source>
</evidence>
<dbReference type="EMBL" id="QJKJ01002373">
    <property type="protein sequence ID" value="RDY03144.1"/>
    <property type="molecule type" value="Genomic_DNA"/>
</dbReference>
<proteinExistence type="predicted"/>
<sequence length="109" mass="12172">MTLKVTRCKNSSCINKRESNDTCSFIENLTVYRPSDTLTPILLDVKIANALHLDTSICWLKELSLRILTYTKQIGTNFILTNPLTKGLKSKAFHEDTASTGVAPRDTLV</sequence>
<feature type="non-terminal residue" evidence="1">
    <location>
        <position position="1"/>
    </location>
</feature>
<organism evidence="1 2">
    <name type="scientific">Mucuna pruriens</name>
    <name type="common">Velvet bean</name>
    <name type="synonym">Dolichos pruriens</name>
    <dbReference type="NCBI Taxonomy" id="157652"/>
    <lineage>
        <taxon>Eukaryota</taxon>
        <taxon>Viridiplantae</taxon>
        <taxon>Streptophyta</taxon>
        <taxon>Embryophyta</taxon>
        <taxon>Tracheophyta</taxon>
        <taxon>Spermatophyta</taxon>
        <taxon>Magnoliopsida</taxon>
        <taxon>eudicotyledons</taxon>
        <taxon>Gunneridae</taxon>
        <taxon>Pentapetalae</taxon>
        <taxon>rosids</taxon>
        <taxon>fabids</taxon>
        <taxon>Fabales</taxon>
        <taxon>Fabaceae</taxon>
        <taxon>Papilionoideae</taxon>
        <taxon>50 kb inversion clade</taxon>
        <taxon>NPAAA clade</taxon>
        <taxon>indigoferoid/millettioid clade</taxon>
        <taxon>Phaseoleae</taxon>
        <taxon>Mucuna</taxon>
    </lineage>
</organism>
<gene>
    <name evidence="1" type="ORF">CR513_13311</name>
</gene>
<dbReference type="Proteomes" id="UP000257109">
    <property type="component" value="Unassembled WGS sequence"/>
</dbReference>
<protein>
    <submittedName>
        <fullName evidence="1">Uncharacterized protein</fullName>
    </submittedName>
</protein>
<evidence type="ECO:0000313" key="2">
    <source>
        <dbReference type="Proteomes" id="UP000257109"/>
    </source>
</evidence>
<accession>A0A371HK71</accession>
<comment type="caution">
    <text evidence="1">The sequence shown here is derived from an EMBL/GenBank/DDBJ whole genome shotgun (WGS) entry which is preliminary data.</text>
</comment>
<name>A0A371HK71_MUCPR</name>